<name>A0A383B5P1_9ZZZZ</name>
<keyword evidence="2" id="KW-0812">Transmembrane</keyword>
<dbReference type="InterPro" id="IPR045214">
    <property type="entry name" value="Surf1/Surf4"/>
</dbReference>
<dbReference type="PROSITE" id="PS50895">
    <property type="entry name" value="SURF1"/>
    <property type="match status" value="1"/>
</dbReference>
<sequence>MPIRFEHQISLFRIKINILVALCVLITVASLARLGIWQLDRAAEKLAEQQAVQLEYQEKALRLEDIPAAELQPGNNDLQNRHVSLNGTYENEHSLLLLAQFYDGQLGYSVVTPLRLKSSQQLVLVNRGWITAVLRADSRPNLQPFHEPVTITGQIHLLE</sequence>
<organism evidence="5">
    <name type="scientific">marine metagenome</name>
    <dbReference type="NCBI Taxonomy" id="408172"/>
    <lineage>
        <taxon>unclassified sequences</taxon>
        <taxon>metagenomes</taxon>
        <taxon>ecological metagenomes</taxon>
    </lineage>
</organism>
<evidence type="ECO:0008006" key="6">
    <source>
        <dbReference type="Google" id="ProtNLM"/>
    </source>
</evidence>
<evidence type="ECO:0000256" key="1">
    <source>
        <dbReference type="ARBA" id="ARBA00004370"/>
    </source>
</evidence>
<keyword evidence="3" id="KW-1133">Transmembrane helix</keyword>
<accession>A0A383B5P1</accession>
<proteinExistence type="predicted"/>
<feature type="non-terminal residue" evidence="5">
    <location>
        <position position="159"/>
    </location>
</feature>
<dbReference type="GO" id="GO:0016020">
    <property type="term" value="C:membrane"/>
    <property type="evidence" value="ECO:0007669"/>
    <property type="project" value="UniProtKB-SubCell"/>
</dbReference>
<evidence type="ECO:0000256" key="3">
    <source>
        <dbReference type="ARBA" id="ARBA00022989"/>
    </source>
</evidence>
<evidence type="ECO:0000256" key="2">
    <source>
        <dbReference type="ARBA" id="ARBA00022692"/>
    </source>
</evidence>
<dbReference type="PANTHER" id="PTHR23427:SF2">
    <property type="entry name" value="SURFEIT LOCUS PROTEIN 1"/>
    <property type="match status" value="1"/>
</dbReference>
<keyword evidence="4" id="KW-0472">Membrane</keyword>
<evidence type="ECO:0000313" key="5">
    <source>
        <dbReference type="EMBL" id="SVE15120.1"/>
    </source>
</evidence>
<comment type="subcellular location">
    <subcellularLocation>
        <location evidence="1">Membrane</location>
    </subcellularLocation>
</comment>
<dbReference type="CDD" id="cd06662">
    <property type="entry name" value="SURF1"/>
    <property type="match status" value="1"/>
</dbReference>
<protein>
    <recommendedName>
        <fullName evidence="6">SURF1-like protein</fullName>
    </recommendedName>
</protein>
<evidence type="ECO:0000256" key="4">
    <source>
        <dbReference type="ARBA" id="ARBA00023136"/>
    </source>
</evidence>
<dbReference type="InterPro" id="IPR002994">
    <property type="entry name" value="Surf1/Shy1"/>
</dbReference>
<dbReference type="PANTHER" id="PTHR23427">
    <property type="entry name" value="SURFEIT LOCUS PROTEIN"/>
    <property type="match status" value="1"/>
</dbReference>
<reference evidence="5" key="1">
    <citation type="submission" date="2018-05" db="EMBL/GenBank/DDBJ databases">
        <authorList>
            <person name="Lanie J.A."/>
            <person name="Ng W.-L."/>
            <person name="Kazmierczak K.M."/>
            <person name="Andrzejewski T.M."/>
            <person name="Davidsen T.M."/>
            <person name="Wayne K.J."/>
            <person name="Tettelin H."/>
            <person name="Glass J.I."/>
            <person name="Rusch D."/>
            <person name="Podicherti R."/>
            <person name="Tsui H.-C.T."/>
            <person name="Winkler M.E."/>
        </authorList>
    </citation>
    <scope>NUCLEOTIDE SEQUENCE</scope>
</reference>
<dbReference type="Pfam" id="PF02104">
    <property type="entry name" value="SURF1"/>
    <property type="match status" value="1"/>
</dbReference>
<dbReference type="AlphaFoldDB" id="A0A383B5P1"/>
<dbReference type="EMBL" id="UINC01197564">
    <property type="protein sequence ID" value="SVE15120.1"/>
    <property type="molecule type" value="Genomic_DNA"/>
</dbReference>
<gene>
    <name evidence="5" type="ORF">METZ01_LOCUS467974</name>
</gene>